<sequence>MSQPENVREKTSDEKMQEILNRPKKNIIVKVHPDLKVEGICKWCAWAADRIHEQMPPKEFGTVELVIKLDYEGMQNITRGIKRAIMNELFEHTIR</sequence>
<dbReference type="Proteomes" id="UP001152747">
    <property type="component" value="Unassembled WGS sequence"/>
</dbReference>
<dbReference type="AlphaFoldDB" id="A0A9P1INJ0"/>
<accession>A0A9P1INJ0</accession>
<name>A0A9P1INJ0_9PELO</name>
<protein>
    <submittedName>
        <fullName evidence="1">Uncharacterized protein</fullName>
    </submittedName>
</protein>
<evidence type="ECO:0000313" key="2">
    <source>
        <dbReference type="Proteomes" id="UP001152747"/>
    </source>
</evidence>
<reference evidence="1" key="1">
    <citation type="submission" date="2022-11" db="EMBL/GenBank/DDBJ databases">
        <authorList>
            <person name="Kikuchi T."/>
        </authorList>
    </citation>
    <scope>NUCLEOTIDE SEQUENCE</scope>
    <source>
        <strain evidence="1">PS1010</strain>
    </source>
</reference>
<gene>
    <name evidence="1" type="ORF">CAMP_LOCUS10205</name>
</gene>
<evidence type="ECO:0000313" key="1">
    <source>
        <dbReference type="EMBL" id="CAI5447568.1"/>
    </source>
</evidence>
<keyword evidence="2" id="KW-1185">Reference proteome</keyword>
<comment type="caution">
    <text evidence="1">The sequence shown here is derived from an EMBL/GenBank/DDBJ whole genome shotgun (WGS) entry which is preliminary data.</text>
</comment>
<proteinExistence type="predicted"/>
<organism evidence="1 2">
    <name type="scientific">Caenorhabditis angaria</name>
    <dbReference type="NCBI Taxonomy" id="860376"/>
    <lineage>
        <taxon>Eukaryota</taxon>
        <taxon>Metazoa</taxon>
        <taxon>Ecdysozoa</taxon>
        <taxon>Nematoda</taxon>
        <taxon>Chromadorea</taxon>
        <taxon>Rhabditida</taxon>
        <taxon>Rhabditina</taxon>
        <taxon>Rhabditomorpha</taxon>
        <taxon>Rhabditoidea</taxon>
        <taxon>Rhabditidae</taxon>
        <taxon>Peloderinae</taxon>
        <taxon>Caenorhabditis</taxon>
    </lineage>
</organism>
<dbReference type="EMBL" id="CANHGI010000004">
    <property type="protein sequence ID" value="CAI5447568.1"/>
    <property type="molecule type" value="Genomic_DNA"/>
</dbReference>